<dbReference type="GO" id="GO:0005615">
    <property type="term" value="C:extracellular space"/>
    <property type="evidence" value="ECO:0007669"/>
    <property type="project" value="TreeGrafter"/>
</dbReference>
<feature type="transmembrane region" description="Helical" evidence="3">
    <location>
        <begin position="322"/>
        <end position="344"/>
    </location>
</feature>
<dbReference type="PROSITE" id="PS50835">
    <property type="entry name" value="IG_LIKE"/>
    <property type="match status" value="1"/>
</dbReference>
<dbReference type="InterPro" id="IPR007110">
    <property type="entry name" value="Ig-like_dom"/>
</dbReference>
<dbReference type="Pfam" id="PF00129">
    <property type="entry name" value="MHC_I"/>
    <property type="match status" value="1"/>
</dbReference>
<dbReference type="SUPFAM" id="SSF54452">
    <property type="entry name" value="MHC antigen-recognition domain"/>
    <property type="match status" value="1"/>
</dbReference>
<dbReference type="Pfam" id="PF07654">
    <property type="entry name" value="C1-set"/>
    <property type="match status" value="1"/>
</dbReference>
<proteinExistence type="predicted"/>
<dbReference type="EMBL" id="JAFDVH010000020">
    <property type="protein sequence ID" value="KAG7458989.1"/>
    <property type="molecule type" value="Genomic_DNA"/>
</dbReference>
<evidence type="ECO:0000256" key="1">
    <source>
        <dbReference type="ARBA" id="ARBA00023180"/>
    </source>
</evidence>
<name>A0A9D3SX96_MEGAT</name>
<dbReference type="Gene3D" id="2.60.40.10">
    <property type="entry name" value="Immunoglobulins"/>
    <property type="match status" value="1"/>
</dbReference>
<keyword evidence="2" id="KW-0393">Immunoglobulin domain</keyword>
<dbReference type="InterPro" id="IPR003006">
    <property type="entry name" value="Ig/MHC_CS"/>
</dbReference>
<dbReference type="GO" id="GO:0006955">
    <property type="term" value="P:immune response"/>
    <property type="evidence" value="ECO:0007669"/>
    <property type="project" value="TreeGrafter"/>
</dbReference>
<keyword evidence="1" id="KW-0325">Glycoprotein</keyword>
<comment type="caution">
    <text evidence="5">The sequence shown here is derived from an EMBL/GenBank/DDBJ whole genome shotgun (WGS) entry which is preliminary data.</text>
</comment>
<feature type="domain" description="Ig-like" evidence="4">
    <location>
        <begin position="219"/>
        <end position="312"/>
    </location>
</feature>
<dbReference type="InterPro" id="IPR037055">
    <property type="entry name" value="MHC_I-like_Ag-recog_sf"/>
</dbReference>
<dbReference type="SUPFAM" id="SSF48726">
    <property type="entry name" value="Immunoglobulin"/>
    <property type="match status" value="1"/>
</dbReference>
<dbReference type="Gene3D" id="3.30.500.10">
    <property type="entry name" value="MHC class I-like antigen recognition-like"/>
    <property type="match status" value="1"/>
</dbReference>
<dbReference type="InterPro" id="IPR011162">
    <property type="entry name" value="MHC_I/II-like_Ag-recog"/>
</dbReference>
<sequence>MPAQEKRFFAVRFSHILCLIFENEVAWRLCDGEPFLSQSGGSHSLWFFVTVTSGPSPFPDMVIVETVDDFPVGYYDSAEKRMVAWKNWEKEETDLQYAEIRKYAIDPFTDRMKQRLHLLREHYNHSGGLLTVQRLAGCELDADGTERFKRIDAYNGEDIFKFDSESVGWYSLIPEIEEHFSEETSENFFTQTFSPYLCTSLLKKHLQQLNSLLNRKVHPRVRVIQKQDRDTGGMEVTCLATGFYPRYINMTLQRNGQPVPDQELTRGEPLPNGDGTYQLRRSLSVSAEELRERHLYTCTVTHSSVDNKLDVSWEFPRARNNLVRLGVSFGVLTALVLTILGLCIRRKRDTEFRKALQSVSDVQHTAVGEWNDESSGALELLQTRLEVSNASQEQHNVRPMGVP</sequence>
<dbReference type="AlphaFoldDB" id="A0A9D3SX96"/>
<keyword evidence="3" id="KW-0472">Membrane</keyword>
<organism evidence="5 6">
    <name type="scientific">Megalops atlanticus</name>
    <name type="common">Tarpon</name>
    <name type="synonym">Clupea gigantea</name>
    <dbReference type="NCBI Taxonomy" id="7932"/>
    <lineage>
        <taxon>Eukaryota</taxon>
        <taxon>Metazoa</taxon>
        <taxon>Chordata</taxon>
        <taxon>Craniata</taxon>
        <taxon>Vertebrata</taxon>
        <taxon>Euteleostomi</taxon>
        <taxon>Actinopterygii</taxon>
        <taxon>Neopterygii</taxon>
        <taxon>Teleostei</taxon>
        <taxon>Elopiformes</taxon>
        <taxon>Megalopidae</taxon>
        <taxon>Megalops</taxon>
    </lineage>
</organism>
<dbReference type="GO" id="GO:0009897">
    <property type="term" value="C:external side of plasma membrane"/>
    <property type="evidence" value="ECO:0007669"/>
    <property type="project" value="TreeGrafter"/>
</dbReference>
<dbReference type="Proteomes" id="UP001046870">
    <property type="component" value="Chromosome 20"/>
</dbReference>
<keyword evidence="3" id="KW-1133">Transmembrane helix</keyword>
<evidence type="ECO:0000259" key="4">
    <source>
        <dbReference type="PROSITE" id="PS50835"/>
    </source>
</evidence>
<dbReference type="InterPro" id="IPR003597">
    <property type="entry name" value="Ig_C1-set"/>
</dbReference>
<reference evidence="5" key="1">
    <citation type="submission" date="2021-01" db="EMBL/GenBank/DDBJ databases">
        <authorList>
            <person name="Zahm M."/>
            <person name="Roques C."/>
            <person name="Cabau C."/>
            <person name="Klopp C."/>
            <person name="Donnadieu C."/>
            <person name="Jouanno E."/>
            <person name="Lampietro C."/>
            <person name="Louis A."/>
            <person name="Herpin A."/>
            <person name="Echchiki A."/>
            <person name="Berthelot C."/>
            <person name="Parey E."/>
            <person name="Roest-Crollius H."/>
            <person name="Braasch I."/>
            <person name="Postlethwait J."/>
            <person name="Bobe J."/>
            <person name="Montfort J."/>
            <person name="Bouchez O."/>
            <person name="Begum T."/>
            <person name="Mejri S."/>
            <person name="Adams A."/>
            <person name="Chen W.-J."/>
            <person name="Guiguen Y."/>
        </authorList>
    </citation>
    <scope>NUCLEOTIDE SEQUENCE</scope>
    <source>
        <strain evidence="5">YG-15Mar2019-1</strain>
        <tissue evidence="5">Brain</tissue>
    </source>
</reference>
<keyword evidence="6" id="KW-1185">Reference proteome</keyword>
<evidence type="ECO:0000313" key="6">
    <source>
        <dbReference type="Proteomes" id="UP001046870"/>
    </source>
</evidence>
<dbReference type="PROSITE" id="PS00290">
    <property type="entry name" value="IG_MHC"/>
    <property type="match status" value="1"/>
</dbReference>
<evidence type="ECO:0000256" key="2">
    <source>
        <dbReference type="ARBA" id="ARBA00023319"/>
    </source>
</evidence>
<dbReference type="PANTHER" id="PTHR16675:SF191">
    <property type="entry name" value="CLASS I HISTOCOMPATIBILITY ANTIGEN, F10 ALPHA CHAIN-LIKE-RELATED"/>
    <property type="match status" value="1"/>
</dbReference>
<keyword evidence="3" id="KW-0812">Transmembrane</keyword>
<protein>
    <recommendedName>
        <fullName evidence="4">Ig-like domain-containing protein</fullName>
    </recommendedName>
</protein>
<dbReference type="InterPro" id="IPR050208">
    <property type="entry name" value="MHC_class-I_related"/>
</dbReference>
<accession>A0A9D3SX96</accession>
<dbReference type="InterPro" id="IPR036179">
    <property type="entry name" value="Ig-like_dom_sf"/>
</dbReference>
<dbReference type="SMART" id="SM00407">
    <property type="entry name" value="IGc1"/>
    <property type="match status" value="1"/>
</dbReference>
<gene>
    <name evidence="5" type="ORF">MATL_G00226480</name>
</gene>
<evidence type="ECO:0000256" key="3">
    <source>
        <dbReference type="SAM" id="Phobius"/>
    </source>
</evidence>
<dbReference type="OrthoDB" id="8936120at2759"/>
<dbReference type="InterPro" id="IPR013783">
    <property type="entry name" value="Ig-like_fold"/>
</dbReference>
<evidence type="ECO:0000313" key="5">
    <source>
        <dbReference type="EMBL" id="KAG7458989.1"/>
    </source>
</evidence>
<dbReference type="PANTHER" id="PTHR16675">
    <property type="entry name" value="MHC CLASS I-RELATED"/>
    <property type="match status" value="1"/>
</dbReference>
<dbReference type="InterPro" id="IPR011161">
    <property type="entry name" value="MHC_I-like_Ag-recog"/>
</dbReference>